<feature type="transmembrane region" description="Helical" evidence="6">
    <location>
        <begin position="69"/>
        <end position="87"/>
    </location>
</feature>
<dbReference type="CDD" id="cd06581">
    <property type="entry name" value="TM_PBP1_LivM_like"/>
    <property type="match status" value="1"/>
</dbReference>
<evidence type="ECO:0000256" key="3">
    <source>
        <dbReference type="ARBA" id="ARBA00022692"/>
    </source>
</evidence>
<name>A0A239GQI2_9ACTN</name>
<dbReference type="RefSeq" id="WP_089325843.1">
    <property type="nucleotide sequence ID" value="NZ_FZOR01000008.1"/>
</dbReference>
<dbReference type="AlphaFoldDB" id="A0A239GQI2"/>
<sequence>MTDTGTTGTGPAGGAAGTGITLTRRADADGARPAKAPPLRPHHRQLAVLGVLLLVAIPLPLVLPPAQGAVAVRILIFALMAIGWNVMSGFGGMFSFGHAAFFGLGAYTSAYLLVEHGVSPWIGMLAGMAVAALVAVVIGYFAFRYRLQGAYFALATFAFAEMLRLIVTTSEFTNKAVGFTVPLIQGSSFWKIQFAADSPAYFWIALGLAGTAAAVSIVFLHSRTGRYVTAIRDDELAAASLGTPVLRYKLLTVALSAAITSVAGAFYTQYYLFVNPDLAFGSSVSIQAIATVVIGGIGTVWGPIVGAVILGALSDVTATLLRTPPGFLDFLQGRSGLDVAVYAVLLILIVRLLPKGIVGTISARWRR</sequence>
<feature type="transmembrane region" description="Helical" evidence="6">
    <location>
        <begin position="341"/>
        <end position="363"/>
    </location>
</feature>
<dbReference type="OrthoDB" id="9814461at2"/>
<keyword evidence="4 6" id="KW-1133">Transmembrane helix</keyword>
<accession>A0A239GQI2</accession>
<evidence type="ECO:0000256" key="2">
    <source>
        <dbReference type="ARBA" id="ARBA00022475"/>
    </source>
</evidence>
<reference evidence="7 8" key="1">
    <citation type="submission" date="2017-06" db="EMBL/GenBank/DDBJ databases">
        <authorList>
            <person name="Kim H.J."/>
            <person name="Triplett B.A."/>
        </authorList>
    </citation>
    <scope>NUCLEOTIDE SEQUENCE [LARGE SCALE GENOMIC DNA]</scope>
    <source>
        <strain evidence="7 8">DSM 44715</strain>
    </source>
</reference>
<dbReference type="GO" id="GO:0015658">
    <property type="term" value="F:branched-chain amino acid transmembrane transporter activity"/>
    <property type="evidence" value="ECO:0007669"/>
    <property type="project" value="InterPro"/>
</dbReference>
<dbReference type="InterPro" id="IPR001851">
    <property type="entry name" value="ABC_transp_permease"/>
</dbReference>
<dbReference type="Proteomes" id="UP000198318">
    <property type="component" value="Unassembled WGS sequence"/>
</dbReference>
<dbReference type="PANTHER" id="PTHR30482:SF10">
    <property type="entry name" value="HIGH-AFFINITY BRANCHED-CHAIN AMINO ACID TRANSPORT PROTEIN BRAE"/>
    <property type="match status" value="1"/>
</dbReference>
<keyword evidence="8" id="KW-1185">Reference proteome</keyword>
<feature type="transmembrane region" description="Helical" evidence="6">
    <location>
        <begin position="150"/>
        <end position="167"/>
    </location>
</feature>
<dbReference type="InterPro" id="IPR043428">
    <property type="entry name" value="LivM-like"/>
</dbReference>
<evidence type="ECO:0000256" key="1">
    <source>
        <dbReference type="ARBA" id="ARBA00004651"/>
    </source>
</evidence>
<dbReference type="PANTHER" id="PTHR30482">
    <property type="entry name" value="HIGH-AFFINITY BRANCHED-CHAIN AMINO ACID TRANSPORT SYSTEM PERMEASE"/>
    <property type="match status" value="1"/>
</dbReference>
<dbReference type="Pfam" id="PF02653">
    <property type="entry name" value="BPD_transp_2"/>
    <property type="match status" value="1"/>
</dbReference>
<keyword evidence="2" id="KW-1003">Cell membrane</keyword>
<evidence type="ECO:0000313" key="8">
    <source>
        <dbReference type="Proteomes" id="UP000198318"/>
    </source>
</evidence>
<evidence type="ECO:0000313" key="7">
    <source>
        <dbReference type="EMBL" id="SNS70344.1"/>
    </source>
</evidence>
<evidence type="ECO:0000256" key="6">
    <source>
        <dbReference type="SAM" id="Phobius"/>
    </source>
</evidence>
<feature type="transmembrane region" description="Helical" evidence="6">
    <location>
        <begin position="46"/>
        <end position="63"/>
    </location>
</feature>
<keyword evidence="5 6" id="KW-0472">Membrane</keyword>
<keyword evidence="3 6" id="KW-0812">Transmembrane</keyword>
<dbReference type="EMBL" id="FZOR01000008">
    <property type="protein sequence ID" value="SNS70344.1"/>
    <property type="molecule type" value="Genomic_DNA"/>
</dbReference>
<feature type="transmembrane region" description="Helical" evidence="6">
    <location>
        <begin position="200"/>
        <end position="220"/>
    </location>
</feature>
<evidence type="ECO:0000256" key="5">
    <source>
        <dbReference type="ARBA" id="ARBA00023136"/>
    </source>
</evidence>
<dbReference type="GO" id="GO:0005886">
    <property type="term" value="C:plasma membrane"/>
    <property type="evidence" value="ECO:0007669"/>
    <property type="project" value="UniProtKB-SubCell"/>
</dbReference>
<protein>
    <submittedName>
        <fullName evidence="7">Amino acid/amide ABC transporter membrane protein 2, HAAT family</fullName>
    </submittedName>
</protein>
<evidence type="ECO:0000256" key="4">
    <source>
        <dbReference type="ARBA" id="ARBA00022989"/>
    </source>
</evidence>
<gene>
    <name evidence="7" type="ORF">SAMN05443665_100831</name>
</gene>
<feature type="transmembrane region" description="Helical" evidence="6">
    <location>
        <begin position="120"/>
        <end position="143"/>
    </location>
</feature>
<comment type="subcellular location">
    <subcellularLocation>
        <location evidence="1">Cell membrane</location>
        <topology evidence="1">Multi-pass membrane protein</topology>
    </subcellularLocation>
</comment>
<organism evidence="7 8">
    <name type="scientific">Actinomadura meyerae</name>
    <dbReference type="NCBI Taxonomy" id="240840"/>
    <lineage>
        <taxon>Bacteria</taxon>
        <taxon>Bacillati</taxon>
        <taxon>Actinomycetota</taxon>
        <taxon>Actinomycetes</taxon>
        <taxon>Streptosporangiales</taxon>
        <taxon>Thermomonosporaceae</taxon>
        <taxon>Actinomadura</taxon>
    </lineage>
</organism>
<proteinExistence type="predicted"/>
<feature type="transmembrane region" description="Helical" evidence="6">
    <location>
        <begin position="250"/>
        <end position="272"/>
    </location>
</feature>